<reference evidence="1" key="1">
    <citation type="submission" date="2018-10" db="EMBL/GenBank/DDBJ databases">
        <title>Hidden diversity of soil giant viruses.</title>
        <authorList>
            <person name="Schulz F."/>
            <person name="Alteio L."/>
            <person name="Goudeau D."/>
            <person name="Ryan E.M."/>
            <person name="Malmstrom R.R."/>
            <person name="Blanchard J."/>
            <person name="Woyke T."/>
        </authorList>
    </citation>
    <scope>NUCLEOTIDE SEQUENCE</scope>
    <source>
        <strain evidence="1">HYV1</strain>
    </source>
</reference>
<gene>
    <name evidence="1" type="ORF">Hyperionvirus2_39</name>
</gene>
<evidence type="ECO:0000313" key="1">
    <source>
        <dbReference type="EMBL" id="AYV82671.1"/>
    </source>
</evidence>
<sequence>MKIRRVLQSDHSFSTLPAYAYQDFLTLDDLIMLRRTHQFFLEKLCKIATPTINIFYKQLNMLAQFPKARLMANKTSGIDGEDLTIFPRITCLDISHNSNCNVSEHLSLMTKLTELNMRDNVVIRGPVLRKLTLVRKLVLDLNTVITDLDIEALPLRSLSIAKNRIITPLVLRKLNLTHLNINDYTTSRHSIELGDEIIRCVTITDLELYGTDAYAIGFKTMDKMTWLRKLTIDEQPFSDYGNHLKCLTNLTYLEIKNGRRIQIGMAVLQQLETLIITKGIFVDIPSMPMTNLTRLEISADASYTLNYGCLRNLTHLDLGEGSSEKNLEIAELKKLRKLILRNVNYSSYVNIFCVVELEICYCDIAGFAGGGGDRLESLTVNTLGAIIDDDDMVRFPNLKYFSMGRAGCAKVTGTCFKDMEQLYSLTISKYNNLDPSCIAELNRAGIMIKYTQWI</sequence>
<dbReference type="Gene3D" id="3.80.10.10">
    <property type="entry name" value="Ribonuclease Inhibitor"/>
    <property type="match status" value="2"/>
</dbReference>
<protein>
    <recommendedName>
        <fullName evidence="2">Leucine-rich repeat protein</fullName>
    </recommendedName>
</protein>
<dbReference type="SUPFAM" id="SSF52058">
    <property type="entry name" value="L domain-like"/>
    <property type="match status" value="1"/>
</dbReference>
<dbReference type="InterPro" id="IPR050715">
    <property type="entry name" value="LRR-SigEffector_domain"/>
</dbReference>
<organism evidence="1">
    <name type="scientific">Hyperionvirus sp</name>
    <dbReference type="NCBI Taxonomy" id="2487770"/>
    <lineage>
        <taxon>Viruses</taxon>
        <taxon>Varidnaviria</taxon>
        <taxon>Bamfordvirae</taxon>
        <taxon>Nucleocytoviricota</taxon>
        <taxon>Megaviricetes</taxon>
        <taxon>Imitervirales</taxon>
        <taxon>Mimiviridae</taxon>
        <taxon>Klosneuvirinae</taxon>
    </lineage>
</organism>
<dbReference type="PANTHER" id="PTHR45752">
    <property type="entry name" value="LEUCINE-RICH REPEAT-CONTAINING"/>
    <property type="match status" value="1"/>
</dbReference>
<name>A0A3G5A916_9VIRU</name>
<dbReference type="PANTHER" id="PTHR45752:SF196">
    <property type="entry name" value="GH17740P"/>
    <property type="match status" value="1"/>
</dbReference>
<proteinExistence type="predicted"/>
<dbReference type="EMBL" id="MK072384">
    <property type="protein sequence ID" value="AYV82671.1"/>
    <property type="molecule type" value="Genomic_DNA"/>
</dbReference>
<evidence type="ECO:0008006" key="2">
    <source>
        <dbReference type="Google" id="ProtNLM"/>
    </source>
</evidence>
<accession>A0A3G5A916</accession>
<dbReference type="InterPro" id="IPR032675">
    <property type="entry name" value="LRR_dom_sf"/>
</dbReference>